<reference evidence="1" key="1">
    <citation type="submission" date="2018-05" db="EMBL/GenBank/DDBJ databases">
        <title>Draft genome of Mucuna pruriens seed.</title>
        <authorList>
            <person name="Nnadi N.E."/>
            <person name="Vos R."/>
            <person name="Hasami M.H."/>
            <person name="Devisetty U.K."/>
            <person name="Aguiy J.C."/>
        </authorList>
    </citation>
    <scope>NUCLEOTIDE SEQUENCE [LARGE SCALE GENOMIC DNA]</scope>
    <source>
        <strain evidence="1">JCA_2017</strain>
    </source>
</reference>
<keyword evidence="2" id="KW-1185">Reference proteome</keyword>
<protein>
    <submittedName>
        <fullName evidence="1">Uncharacterized protein</fullName>
    </submittedName>
</protein>
<accession>A0A371G9L1</accession>
<organism evidence="1 2">
    <name type="scientific">Mucuna pruriens</name>
    <name type="common">Velvet bean</name>
    <name type="synonym">Dolichos pruriens</name>
    <dbReference type="NCBI Taxonomy" id="157652"/>
    <lineage>
        <taxon>Eukaryota</taxon>
        <taxon>Viridiplantae</taxon>
        <taxon>Streptophyta</taxon>
        <taxon>Embryophyta</taxon>
        <taxon>Tracheophyta</taxon>
        <taxon>Spermatophyta</taxon>
        <taxon>Magnoliopsida</taxon>
        <taxon>eudicotyledons</taxon>
        <taxon>Gunneridae</taxon>
        <taxon>Pentapetalae</taxon>
        <taxon>rosids</taxon>
        <taxon>fabids</taxon>
        <taxon>Fabales</taxon>
        <taxon>Fabaceae</taxon>
        <taxon>Papilionoideae</taxon>
        <taxon>50 kb inversion clade</taxon>
        <taxon>NPAAA clade</taxon>
        <taxon>indigoferoid/millettioid clade</taxon>
        <taxon>Phaseoleae</taxon>
        <taxon>Mucuna</taxon>
    </lineage>
</organism>
<dbReference type="EMBL" id="QJKJ01006278">
    <property type="protein sequence ID" value="RDX87244.1"/>
    <property type="molecule type" value="Genomic_DNA"/>
</dbReference>
<name>A0A371G9L1_MUCPR</name>
<comment type="caution">
    <text evidence="1">The sequence shown here is derived from an EMBL/GenBank/DDBJ whole genome shotgun (WGS) entry which is preliminary data.</text>
</comment>
<gene>
    <name evidence="1" type="ORF">CR513_31305</name>
</gene>
<evidence type="ECO:0000313" key="1">
    <source>
        <dbReference type="EMBL" id="RDX87244.1"/>
    </source>
</evidence>
<dbReference type="AlphaFoldDB" id="A0A371G9L1"/>
<dbReference type="OrthoDB" id="1933717at2759"/>
<sequence>MGVILPRIDAYKANLEESKEVQQQLDKLIEKAWVWVYLSLANVGKNRVEAAEQKGNTYSLSLLLGRKKAA</sequence>
<evidence type="ECO:0000313" key="2">
    <source>
        <dbReference type="Proteomes" id="UP000257109"/>
    </source>
</evidence>
<proteinExistence type="predicted"/>
<feature type="non-terminal residue" evidence="1">
    <location>
        <position position="1"/>
    </location>
</feature>
<dbReference type="Proteomes" id="UP000257109">
    <property type="component" value="Unassembled WGS sequence"/>
</dbReference>